<evidence type="ECO:0000313" key="5">
    <source>
        <dbReference type="Proteomes" id="UP001141806"/>
    </source>
</evidence>
<organism evidence="4 5">
    <name type="scientific">Protea cynaroides</name>
    <dbReference type="NCBI Taxonomy" id="273540"/>
    <lineage>
        <taxon>Eukaryota</taxon>
        <taxon>Viridiplantae</taxon>
        <taxon>Streptophyta</taxon>
        <taxon>Embryophyta</taxon>
        <taxon>Tracheophyta</taxon>
        <taxon>Spermatophyta</taxon>
        <taxon>Magnoliopsida</taxon>
        <taxon>Proteales</taxon>
        <taxon>Proteaceae</taxon>
        <taxon>Protea</taxon>
    </lineage>
</organism>
<evidence type="ECO:0000256" key="2">
    <source>
        <dbReference type="PROSITE-ProRule" id="PRU00708"/>
    </source>
</evidence>
<dbReference type="InterPro" id="IPR011990">
    <property type="entry name" value="TPR-like_helical_dom_sf"/>
</dbReference>
<evidence type="ECO:0000256" key="1">
    <source>
        <dbReference type="ARBA" id="ARBA00022737"/>
    </source>
</evidence>
<dbReference type="Pfam" id="PF20430">
    <property type="entry name" value="Eplus_motif"/>
    <property type="match status" value="1"/>
</dbReference>
<dbReference type="Pfam" id="PF01535">
    <property type="entry name" value="PPR"/>
    <property type="match status" value="6"/>
</dbReference>
<dbReference type="InterPro" id="IPR046849">
    <property type="entry name" value="E2_motif"/>
</dbReference>
<dbReference type="GO" id="GO:0009451">
    <property type="term" value="P:RNA modification"/>
    <property type="evidence" value="ECO:0007669"/>
    <property type="project" value="InterPro"/>
</dbReference>
<keyword evidence="5" id="KW-1185">Reference proteome</keyword>
<dbReference type="EMBL" id="JAMYWD010000004">
    <property type="protein sequence ID" value="KAJ4973398.1"/>
    <property type="molecule type" value="Genomic_DNA"/>
</dbReference>
<reference evidence="4" key="1">
    <citation type="journal article" date="2023" name="Plant J.">
        <title>The genome of the king protea, Protea cynaroides.</title>
        <authorList>
            <person name="Chang J."/>
            <person name="Duong T.A."/>
            <person name="Schoeman C."/>
            <person name="Ma X."/>
            <person name="Roodt D."/>
            <person name="Barker N."/>
            <person name="Li Z."/>
            <person name="Van de Peer Y."/>
            <person name="Mizrachi E."/>
        </authorList>
    </citation>
    <scope>NUCLEOTIDE SEQUENCE</scope>
    <source>
        <tissue evidence="4">Young leaves</tissue>
    </source>
</reference>
<feature type="domain" description="DYW" evidence="3">
    <location>
        <begin position="555"/>
        <end position="647"/>
    </location>
</feature>
<evidence type="ECO:0000259" key="3">
    <source>
        <dbReference type="Pfam" id="PF14432"/>
    </source>
</evidence>
<dbReference type="PANTHER" id="PTHR47926">
    <property type="entry name" value="PENTATRICOPEPTIDE REPEAT-CONTAINING PROTEIN"/>
    <property type="match status" value="1"/>
</dbReference>
<feature type="repeat" description="PPR" evidence="2">
    <location>
        <begin position="340"/>
        <end position="374"/>
    </location>
</feature>
<dbReference type="FunFam" id="1.25.40.10:FF:000242">
    <property type="entry name" value="Pentatricopeptide repeat-containing protein"/>
    <property type="match status" value="1"/>
</dbReference>
<dbReference type="Pfam" id="PF14432">
    <property type="entry name" value="DYW_deaminase"/>
    <property type="match status" value="1"/>
</dbReference>
<dbReference type="OrthoDB" id="1654150at2759"/>
<dbReference type="Pfam" id="PF20431">
    <property type="entry name" value="E_motif"/>
    <property type="match status" value="1"/>
</dbReference>
<feature type="repeat" description="PPR" evidence="2">
    <location>
        <begin position="208"/>
        <end position="238"/>
    </location>
</feature>
<accession>A0A9Q0KMI9</accession>
<dbReference type="InterPro" id="IPR046848">
    <property type="entry name" value="E_motif"/>
</dbReference>
<gene>
    <name evidence="4" type="ORF">NE237_006572</name>
</gene>
<keyword evidence="1" id="KW-0677">Repeat</keyword>
<dbReference type="InterPro" id="IPR032867">
    <property type="entry name" value="DYW_dom"/>
</dbReference>
<protein>
    <recommendedName>
        <fullName evidence="3">DYW domain-containing protein</fullName>
    </recommendedName>
</protein>
<dbReference type="InterPro" id="IPR046960">
    <property type="entry name" value="PPR_At4g14850-like_plant"/>
</dbReference>
<comment type="caution">
    <text evidence="4">The sequence shown here is derived from an EMBL/GenBank/DDBJ whole genome shotgun (WGS) entry which is preliminary data.</text>
</comment>
<sequence>MPSISSIVFTIKSKNASFLYRLLIPIQKCRFSIATTFQSPLRFLPVSPSLQQVKQAHALIITAGLTNDSTITGHLLAALALSPSPTSSSFNYPLAVFRRIQNANIFATNNMIRCLAKSETPYDSVALYADMCRSSLLPKPNNYTFPFVLQACSKVLAIVEGFQIHAHIVRLGFAQDVYVRNALIHFYSACHRTESSRHIFDENSESRDVVTWNSILAAYARDGQMDLAETLFVEMPDKDVISWSTMIMGHVQGGLLEKGLECFREMRERGLRPNEAILVTILSASAQLGLLEQGRLVHKTIESLNFPMSVSLNTALIDMYAKCGCIDRSKEIFNKMAHKDVWSCNVMICGLAAHGLGKEALALFRWFTSEGFKPVNITFVGVLNACSRAGLVDDGRRYFKSMIEDYGIEPEMEHYGCMVDLLGRAGFIAEALELIEKITIKPDPVLWGTLLGACKIHGLVELGETIGKKLIELDPTHDGHYVLLASIYAKAKKWEDVSRVRRMMVDRGANKVAGWSLIEAEGKVHRFIAGDKEHERSPEIYQMLEVITKRLAESGYLPDISPILHDIQEEEKENVIKEHSERLAIAFGLLVTEVGGCIRIVKNLRVCGDCHEVSKMISKVFQREIIVRDGSRFHHFKGGNCSCLDFW</sequence>
<dbReference type="GO" id="GO:0008270">
    <property type="term" value="F:zinc ion binding"/>
    <property type="evidence" value="ECO:0007669"/>
    <property type="project" value="InterPro"/>
</dbReference>
<dbReference type="NCBIfam" id="TIGR00756">
    <property type="entry name" value="PPR"/>
    <property type="match status" value="3"/>
</dbReference>
<feature type="repeat" description="PPR" evidence="2">
    <location>
        <begin position="239"/>
        <end position="273"/>
    </location>
</feature>
<name>A0A9Q0KMI9_9MAGN</name>
<evidence type="ECO:0000313" key="4">
    <source>
        <dbReference type="EMBL" id="KAJ4973398.1"/>
    </source>
</evidence>
<dbReference type="FunFam" id="1.25.40.10:FF:000348">
    <property type="entry name" value="Pentatricopeptide repeat-containing protein chloroplastic"/>
    <property type="match status" value="1"/>
</dbReference>
<dbReference type="Proteomes" id="UP001141806">
    <property type="component" value="Unassembled WGS sequence"/>
</dbReference>
<dbReference type="InterPro" id="IPR002885">
    <property type="entry name" value="PPR_rpt"/>
</dbReference>
<dbReference type="PROSITE" id="PS51375">
    <property type="entry name" value="PPR"/>
    <property type="match status" value="3"/>
</dbReference>
<dbReference type="Gene3D" id="1.25.40.10">
    <property type="entry name" value="Tetratricopeptide repeat domain"/>
    <property type="match status" value="3"/>
</dbReference>
<dbReference type="PANTHER" id="PTHR47926:SF367">
    <property type="entry name" value="DYW DOMAIN-CONTAINING PROTEIN"/>
    <property type="match status" value="1"/>
</dbReference>
<dbReference type="AlphaFoldDB" id="A0A9Q0KMI9"/>
<dbReference type="GO" id="GO:0003723">
    <property type="term" value="F:RNA binding"/>
    <property type="evidence" value="ECO:0007669"/>
    <property type="project" value="InterPro"/>
</dbReference>
<proteinExistence type="predicted"/>